<dbReference type="CDD" id="cd01259">
    <property type="entry name" value="PH_APBB1IP"/>
    <property type="match status" value="1"/>
</dbReference>
<evidence type="ECO:0000313" key="5">
    <source>
        <dbReference type="Proteomes" id="UP000887574"/>
    </source>
</evidence>
<sequence length="830" mass="92326">MCPTSSNIYYSLAIATATCVSAFAINSFYFALILCLDARSRTGIAYCLSLVIHHQLIAIDQQQQKIAHHPNTRAQTTAAAPPVPPSSILTSPTVLLPGEKSWPVFSTDRDPSAAKPQIDIVRYSMANAKDDLDLDTILNELLELENQLSSEADNHYLLHGLPLPPPIKNNKAQFNSSLPQFGSSEILASTASRALIDTGIGAVDLCASPDVDSAFGDSSSTECSSGSGSGAGCTIAEGVNTGTLRHSPVPTLTEDHLTLPHPLTRHLPTQSQMCPRAPLELLQSCQPPLLERRFKSTKDQGSSGENERGENEKDICQNFLEDQTSKGLLIDERWTVGETIRQLADKLKVVLTPEHAILEEYPDLHIKRIYEDHEFVVENIEDWLADSSNKLHFLRLPDKYSFVRNPQEFLLSEKSNNFENFPPAQNSAEWTAEAKQSLIKTFLDSENNAIVPELEGWLMLKADGKKCWKKHYFVLRSSGLYYYPKSNKMRGSKDLQCLMNVYNNQIYTCLDWTKKYKAPTNYGFAIKHPRIQVKTSKYIKYICAEDENTFHKWVTALRITRNGFQVLYKNHCSLADNARNIPNSLPIRVEVPQISLQRLSCLDQSVLSTCSQLSVKSQTNSSANGLPEMGHNSSSSSVSSPVQCLSASRVSVLSHATSDRRQSPASIVFDQDECGTIKRQPMPHEVFPRVQPRLNTPTSSHSNLDDSDSDEDEQFPPPPPLQEVAIQRVLLPVAHKSVGFVDDQITPSRSIVPDQFDQSRPMIPPKPYSLPLTATPRKVPPPPPPKRSEVTQLHNPNKPGGLLSPTHPQMELYSELQKATARQKQRIEGN</sequence>
<evidence type="ECO:0000259" key="3">
    <source>
        <dbReference type="PROSITE" id="PS50003"/>
    </source>
</evidence>
<evidence type="ECO:0000256" key="2">
    <source>
        <dbReference type="SAM" id="Phobius"/>
    </source>
</evidence>
<keyword evidence="2" id="KW-0812">Transmembrane</keyword>
<dbReference type="InterPro" id="IPR011993">
    <property type="entry name" value="PH-like_dom_sf"/>
</dbReference>
<feature type="region of interest" description="Disordered" evidence="1">
    <location>
        <begin position="752"/>
        <end position="830"/>
    </location>
</feature>
<keyword evidence="2" id="KW-0472">Membrane</keyword>
<dbReference type="SUPFAM" id="SSF54236">
    <property type="entry name" value="Ubiquitin-like"/>
    <property type="match status" value="1"/>
</dbReference>
<dbReference type="PANTHER" id="PTHR11243">
    <property type="entry name" value="GROWTH FACTOR RECEPTOR-BOUND PROTEIN"/>
    <property type="match status" value="1"/>
</dbReference>
<dbReference type="WBParaSite" id="jg11998">
    <property type="protein sequence ID" value="jg11998"/>
    <property type="gene ID" value="jg11998"/>
</dbReference>
<feature type="region of interest" description="Disordered" evidence="1">
    <location>
        <begin position="655"/>
        <end position="720"/>
    </location>
</feature>
<dbReference type="InterPro" id="IPR001849">
    <property type="entry name" value="PH_domain"/>
</dbReference>
<keyword evidence="5" id="KW-1185">Reference proteome</keyword>
<evidence type="ECO:0000259" key="4">
    <source>
        <dbReference type="PROSITE" id="PS50200"/>
    </source>
</evidence>
<dbReference type="PANTHER" id="PTHR11243:SF23">
    <property type="entry name" value="LD06925P"/>
    <property type="match status" value="1"/>
</dbReference>
<feature type="compositionally biased region" description="Acidic residues" evidence="1">
    <location>
        <begin position="705"/>
        <end position="714"/>
    </location>
</feature>
<organism evidence="5 6">
    <name type="scientific">Ditylenchus dipsaci</name>
    <dbReference type="NCBI Taxonomy" id="166011"/>
    <lineage>
        <taxon>Eukaryota</taxon>
        <taxon>Metazoa</taxon>
        <taxon>Ecdysozoa</taxon>
        <taxon>Nematoda</taxon>
        <taxon>Chromadorea</taxon>
        <taxon>Rhabditida</taxon>
        <taxon>Tylenchina</taxon>
        <taxon>Tylenchomorpha</taxon>
        <taxon>Sphaerularioidea</taxon>
        <taxon>Anguinidae</taxon>
        <taxon>Anguininae</taxon>
        <taxon>Ditylenchus</taxon>
    </lineage>
</organism>
<dbReference type="Gene3D" id="2.30.29.30">
    <property type="entry name" value="Pleckstrin-homology domain (PH domain)/Phosphotyrosine-binding domain (PTB)"/>
    <property type="match status" value="1"/>
</dbReference>
<dbReference type="Pfam" id="PF00169">
    <property type="entry name" value="PH"/>
    <property type="match status" value="1"/>
</dbReference>
<dbReference type="SUPFAM" id="SSF50729">
    <property type="entry name" value="PH domain-like"/>
    <property type="match status" value="1"/>
</dbReference>
<feature type="transmembrane region" description="Helical" evidence="2">
    <location>
        <begin position="12"/>
        <end position="34"/>
    </location>
</feature>
<dbReference type="PROSITE" id="PS50200">
    <property type="entry name" value="RA"/>
    <property type="match status" value="1"/>
</dbReference>
<name>A0A915CSK0_9BILA</name>
<dbReference type="Proteomes" id="UP000887574">
    <property type="component" value="Unplaced"/>
</dbReference>
<dbReference type="Gene3D" id="3.10.20.90">
    <property type="entry name" value="Phosphatidylinositol 3-kinase Catalytic Subunit, Chain A, domain 1"/>
    <property type="match status" value="1"/>
</dbReference>
<keyword evidence="2" id="KW-1133">Transmembrane helix</keyword>
<dbReference type="AlphaFoldDB" id="A0A915CSK0"/>
<accession>A0A915CSK0</accession>
<feature type="domain" description="PH" evidence="3">
    <location>
        <begin position="451"/>
        <end position="562"/>
    </location>
</feature>
<dbReference type="Pfam" id="PF21989">
    <property type="entry name" value="RA_2"/>
    <property type="match status" value="1"/>
</dbReference>
<dbReference type="GO" id="GO:0007165">
    <property type="term" value="P:signal transduction"/>
    <property type="evidence" value="ECO:0007669"/>
    <property type="project" value="InterPro"/>
</dbReference>
<dbReference type="PROSITE" id="PS50003">
    <property type="entry name" value="PH_DOMAIN"/>
    <property type="match status" value="1"/>
</dbReference>
<dbReference type="InterPro" id="IPR029071">
    <property type="entry name" value="Ubiquitin-like_domsf"/>
</dbReference>
<feature type="region of interest" description="Disordered" evidence="1">
    <location>
        <begin position="618"/>
        <end position="640"/>
    </location>
</feature>
<feature type="domain" description="Ras-associating" evidence="4">
    <location>
        <begin position="315"/>
        <end position="399"/>
    </location>
</feature>
<evidence type="ECO:0000313" key="6">
    <source>
        <dbReference type="WBParaSite" id="jg11998"/>
    </source>
</evidence>
<evidence type="ECO:0000256" key="1">
    <source>
        <dbReference type="SAM" id="MobiDB-lite"/>
    </source>
</evidence>
<proteinExistence type="predicted"/>
<dbReference type="InterPro" id="IPR039665">
    <property type="entry name" value="PH_APBB1IP"/>
</dbReference>
<dbReference type="SMART" id="SM00314">
    <property type="entry name" value="RA"/>
    <property type="match status" value="1"/>
</dbReference>
<protein>
    <submittedName>
        <fullName evidence="6">Uncharacterized protein</fullName>
    </submittedName>
</protein>
<dbReference type="InterPro" id="IPR039664">
    <property type="entry name" value="GRB/APBB1IP"/>
</dbReference>
<dbReference type="SMART" id="SM00233">
    <property type="entry name" value="PH"/>
    <property type="match status" value="1"/>
</dbReference>
<dbReference type="InterPro" id="IPR000159">
    <property type="entry name" value="RA_dom"/>
</dbReference>
<reference evidence="6" key="1">
    <citation type="submission" date="2022-11" db="UniProtKB">
        <authorList>
            <consortium name="WormBaseParasite"/>
        </authorList>
    </citation>
    <scope>IDENTIFICATION</scope>
</reference>